<dbReference type="RefSeq" id="WP_123710517.1">
    <property type="nucleotide sequence ID" value="NZ_RKHR01000001.1"/>
</dbReference>
<keyword evidence="2" id="KW-0378">Hydrolase</keyword>
<dbReference type="AlphaFoldDB" id="A0A3N2E1Y1"/>
<name>A0A3N2E1Y1_9GAMM</name>
<dbReference type="InterPro" id="IPR003709">
    <property type="entry name" value="VanY-like_core_dom"/>
</dbReference>
<comment type="caution">
    <text evidence="2">The sequence shown here is derived from an EMBL/GenBank/DDBJ whole genome shotgun (WGS) entry which is preliminary data.</text>
</comment>
<feature type="domain" description="D-alanyl-D-alanine carboxypeptidase-like core" evidence="1">
    <location>
        <begin position="25"/>
        <end position="183"/>
    </location>
</feature>
<dbReference type="EMBL" id="RKHR01000001">
    <property type="protein sequence ID" value="ROS06123.1"/>
    <property type="molecule type" value="Genomic_DNA"/>
</dbReference>
<dbReference type="Gene3D" id="3.30.1380.10">
    <property type="match status" value="1"/>
</dbReference>
<reference evidence="2 3" key="1">
    <citation type="submission" date="2018-11" db="EMBL/GenBank/DDBJ databases">
        <title>Genomic Encyclopedia of Type Strains, Phase IV (KMG-IV): sequencing the most valuable type-strain genomes for metagenomic binning, comparative biology and taxonomic classification.</title>
        <authorList>
            <person name="Goeker M."/>
        </authorList>
    </citation>
    <scope>NUCLEOTIDE SEQUENCE [LARGE SCALE GENOMIC DNA]</scope>
    <source>
        <strain evidence="2 3">DSM 100316</strain>
    </source>
</reference>
<accession>A0A3N2E1Y1</accession>
<protein>
    <submittedName>
        <fullName evidence="2">LAS superfamily LD-carboxypeptidase LdcB</fullName>
    </submittedName>
</protein>
<gene>
    <name evidence="2" type="ORF">EDC56_0030</name>
</gene>
<keyword evidence="2" id="KW-0121">Carboxypeptidase</keyword>
<dbReference type="PANTHER" id="PTHR34385:SF1">
    <property type="entry name" value="PEPTIDOGLYCAN L-ALANYL-D-GLUTAMATE ENDOPEPTIDASE CWLK"/>
    <property type="match status" value="1"/>
</dbReference>
<dbReference type="SUPFAM" id="SSF55166">
    <property type="entry name" value="Hedgehog/DD-peptidase"/>
    <property type="match status" value="1"/>
</dbReference>
<dbReference type="OrthoDB" id="9792074at2"/>
<keyword evidence="2" id="KW-0645">Protease</keyword>
<dbReference type="GO" id="GO:0004180">
    <property type="term" value="F:carboxypeptidase activity"/>
    <property type="evidence" value="ECO:0007669"/>
    <property type="project" value="UniProtKB-KW"/>
</dbReference>
<proteinExistence type="predicted"/>
<dbReference type="PANTHER" id="PTHR34385">
    <property type="entry name" value="D-ALANYL-D-ALANINE CARBOXYPEPTIDASE"/>
    <property type="match status" value="1"/>
</dbReference>
<dbReference type="InterPro" id="IPR009045">
    <property type="entry name" value="Zn_M74/Hedgehog-like"/>
</dbReference>
<organism evidence="2 3">
    <name type="scientific">Sinobacterium caligoides</name>
    <dbReference type="NCBI Taxonomy" id="933926"/>
    <lineage>
        <taxon>Bacteria</taxon>
        <taxon>Pseudomonadati</taxon>
        <taxon>Pseudomonadota</taxon>
        <taxon>Gammaproteobacteria</taxon>
        <taxon>Cellvibrionales</taxon>
        <taxon>Spongiibacteraceae</taxon>
        <taxon>Sinobacterium</taxon>
    </lineage>
</organism>
<dbReference type="Pfam" id="PF02557">
    <property type="entry name" value="VanY"/>
    <property type="match status" value="1"/>
</dbReference>
<keyword evidence="3" id="KW-1185">Reference proteome</keyword>
<evidence type="ECO:0000313" key="3">
    <source>
        <dbReference type="Proteomes" id="UP000275394"/>
    </source>
</evidence>
<sequence length="229" mass="25966">MLTIEQITGLDSSHLVSVTDARGRHYLEAETAVAFRELQAEASKSGIEIVIASGHRGFARQKVIWDAKARGERTILDSEGKALECAELSKEELVMAMMRWSAMPGASRHHWGSDFDIYDAQAVPAGYQLQLVPEEYGPGGVFNNLTRWLDERWARGLSEDFFRPYDRDRGGVAPELWHISYRPVATLCQQSLTVECLSSLLRQHEIALGDYCIDNLDSLYRRFIINVYR</sequence>
<dbReference type="GO" id="GO:0006508">
    <property type="term" value="P:proteolysis"/>
    <property type="evidence" value="ECO:0007669"/>
    <property type="project" value="InterPro"/>
</dbReference>
<dbReference type="CDD" id="cd14847">
    <property type="entry name" value="DD-carboxypeptidase_like"/>
    <property type="match status" value="1"/>
</dbReference>
<dbReference type="Proteomes" id="UP000275394">
    <property type="component" value="Unassembled WGS sequence"/>
</dbReference>
<evidence type="ECO:0000259" key="1">
    <source>
        <dbReference type="Pfam" id="PF02557"/>
    </source>
</evidence>
<dbReference type="InterPro" id="IPR052179">
    <property type="entry name" value="DD-CPase-like"/>
</dbReference>
<evidence type="ECO:0000313" key="2">
    <source>
        <dbReference type="EMBL" id="ROS06123.1"/>
    </source>
</evidence>